<accession>A0AAU8N949</accession>
<proteinExistence type="predicted"/>
<organism evidence="1">
    <name type="scientific">Paenibacillus sp. AN1007</name>
    <dbReference type="NCBI Taxonomy" id="3151385"/>
    <lineage>
        <taxon>Bacteria</taxon>
        <taxon>Bacillati</taxon>
        <taxon>Bacillota</taxon>
        <taxon>Bacilli</taxon>
        <taxon>Bacillales</taxon>
        <taxon>Paenibacillaceae</taxon>
        <taxon>Paenibacillus</taxon>
    </lineage>
</organism>
<name>A0AAU8N949_9BACL</name>
<dbReference type="RefSeq" id="WP_366290257.1">
    <property type="nucleotide sequence ID" value="NZ_CP159992.1"/>
</dbReference>
<dbReference type="AlphaFoldDB" id="A0AAU8N949"/>
<gene>
    <name evidence="1" type="ORF">ABXS70_19940</name>
</gene>
<sequence>MNEPKTPNLGLNKIDRSSPSTTYFDLDKYLDQNWEKIDESVATKDEVEMLRRVIRENDIPDASLMVKGKTRLGNEINSSEQTVAATLNAVNLARQNAISTAASDATTKADTAQSNAKTYTDAKFDESDLWGAL</sequence>
<reference evidence="1" key="1">
    <citation type="submission" date="2024-05" db="EMBL/GenBank/DDBJ databases">
        <title>Draft genome assemblies of 36 bacteria isolated from hibernating arctic ground squirrels.</title>
        <authorList>
            <person name="McKee H."/>
            <person name="Mullen L."/>
            <person name="Drown D.M."/>
            <person name="Duddleston K.N."/>
        </authorList>
    </citation>
    <scope>NUCLEOTIDE SEQUENCE</scope>
    <source>
        <strain evidence="1">AN1007</strain>
    </source>
</reference>
<evidence type="ECO:0000313" key="1">
    <source>
        <dbReference type="EMBL" id="XCP93473.1"/>
    </source>
</evidence>
<dbReference type="EMBL" id="CP159992">
    <property type="protein sequence ID" value="XCP93473.1"/>
    <property type="molecule type" value="Genomic_DNA"/>
</dbReference>
<protein>
    <submittedName>
        <fullName evidence="1">Uncharacterized protein</fullName>
    </submittedName>
</protein>